<evidence type="ECO:0000256" key="2">
    <source>
        <dbReference type="ARBA" id="ARBA00022777"/>
    </source>
</evidence>
<dbReference type="GO" id="GO:0005737">
    <property type="term" value="C:cytoplasm"/>
    <property type="evidence" value="ECO:0007669"/>
    <property type="project" value="UniProtKB-SubCell"/>
</dbReference>
<keyword evidence="2 3" id="KW-0418">Kinase</keyword>
<dbReference type="AlphaFoldDB" id="A0A5R9JAB9"/>
<accession>A0A5R9JAB9</accession>
<comment type="similarity">
    <text evidence="3 4">Belongs to the bacterial glucokinase family.</text>
</comment>
<comment type="caution">
    <text evidence="5">The sequence shown here is derived from an EMBL/GenBank/DDBJ whole genome shotgun (WGS) entry which is preliminary data.</text>
</comment>
<sequence length="347" mass="36210">MPHASSSHVAGGNLIAGDIGGTMTRLALVSPESGPRHFLAQRNYRSAEHQGLQQIVETFLADIGTRAANACFDVAGPVVDGHAQLTNLPWQIDAEELRSGLGLASVRLLNDLQAVATAIPHLLPDETAIINAGSPVTAAPIAVLAPGTGLGESFLIWNGSSYIACPSEGGHADFAPTSEHQAGLWRYLTDRFRHAAYERVCAGSGIPNVYDYVRSQDPSSESPGFASRLHAAPDRCPMIVDAALHDADRNPLAAAALRLVIDVWGAEAGNLALKVLATGGVYLGGGLPPRMLPLLQDGAFMRAFTAKGRFSGLLQAIPVRVILVNAGLLGAALHGLAPEEDPVTPAA</sequence>
<evidence type="ECO:0000256" key="1">
    <source>
        <dbReference type="ARBA" id="ARBA00022679"/>
    </source>
</evidence>
<keyword evidence="1 3" id="KW-0808">Transferase</keyword>
<dbReference type="Gene3D" id="3.40.367.20">
    <property type="match status" value="1"/>
</dbReference>
<comment type="catalytic activity">
    <reaction evidence="3">
        <text>D-glucose + ATP = D-glucose 6-phosphate + ADP + H(+)</text>
        <dbReference type="Rhea" id="RHEA:17825"/>
        <dbReference type="ChEBI" id="CHEBI:4167"/>
        <dbReference type="ChEBI" id="CHEBI:15378"/>
        <dbReference type="ChEBI" id="CHEBI:30616"/>
        <dbReference type="ChEBI" id="CHEBI:61548"/>
        <dbReference type="ChEBI" id="CHEBI:456216"/>
        <dbReference type="EC" id="2.7.1.2"/>
    </reaction>
</comment>
<dbReference type="PANTHER" id="PTHR47363:SF1">
    <property type="entry name" value="GLUCOKINASE"/>
    <property type="match status" value="1"/>
</dbReference>
<dbReference type="NCBIfam" id="TIGR00749">
    <property type="entry name" value="glk"/>
    <property type="match status" value="1"/>
</dbReference>
<dbReference type="RefSeq" id="WP_138324774.1">
    <property type="nucleotide sequence ID" value="NZ_VCDI01000001.1"/>
</dbReference>
<dbReference type="GO" id="GO:0005536">
    <property type="term" value="F:D-glucose binding"/>
    <property type="evidence" value="ECO:0007669"/>
    <property type="project" value="InterPro"/>
</dbReference>
<keyword evidence="3" id="KW-0547">Nucleotide-binding</keyword>
<keyword evidence="6" id="KW-1185">Reference proteome</keyword>
<keyword evidence="3" id="KW-0067">ATP-binding</keyword>
<dbReference type="GO" id="GO:0005524">
    <property type="term" value="F:ATP binding"/>
    <property type="evidence" value="ECO:0007669"/>
    <property type="project" value="UniProtKB-UniRule"/>
</dbReference>
<keyword evidence="3" id="KW-0324">Glycolysis</keyword>
<dbReference type="SUPFAM" id="SSF53067">
    <property type="entry name" value="Actin-like ATPase domain"/>
    <property type="match status" value="1"/>
</dbReference>
<dbReference type="InterPro" id="IPR003836">
    <property type="entry name" value="Glucokinase"/>
</dbReference>
<feature type="binding site" evidence="3">
    <location>
        <begin position="17"/>
        <end position="22"/>
    </location>
    <ligand>
        <name>ATP</name>
        <dbReference type="ChEBI" id="CHEBI:30616"/>
    </ligand>
</feature>
<dbReference type="PANTHER" id="PTHR47363">
    <property type="entry name" value="GLUCOKINASE"/>
    <property type="match status" value="1"/>
</dbReference>
<reference evidence="5 6" key="1">
    <citation type="submission" date="2019-05" db="EMBL/GenBank/DDBJ databases">
        <authorList>
            <person name="Pankratov T."/>
            <person name="Grouzdev D."/>
        </authorList>
    </citation>
    <scope>NUCLEOTIDE SEQUENCE [LARGE SCALE GENOMIC DNA]</scope>
    <source>
        <strain evidence="5 6">KEBCLARHB70R</strain>
    </source>
</reference>
<proteinExistence type="inferred from homology"/>
<keyword evidence="3" id="KW-0963">Cytoplasm</keyword>
<gene>
    <name evidence="3 5" type="primary">glk</name>
    <name evidence="5" type="ORF">FE263_04970</name>
</gene>
<evidence type="ECO:0000313" key="6">
    <source>
        <dbReference type="Proteomes" id="UP000305654"/>
    </source>
</evidence>
<dbReference type="OrthoDB" id="9800595at2"/>
<name>A0A5R9JAB9_9PROT</name>
<dbReference type="HAMAP" id="MF_00524">
    <property type="entry name" value="Glucokinase"/>
    <property type="match status" value="1"/>
</dbReference>
<dbReference type="GO" id="GO:0004340">
    <property type="term" value="F:glucokinase activity"/>
    <property type="evidence" value="ECO:0007669"/>
    <property type="project" value="UniProtKB-UniRule"/>
</dbReference>
<dbReference type="GO" id="GO:0006096">
    <property type="term" value="P:glycolytic process"/>
    <property type="evidence" value="ECO:0007669"/>
    <property type="project" value="UniProtKB-UniRule"/>
</dbReference>
<dbReference type="CDD" id="cd24008">
    <property type="entry name" value="ASKHA_NBD_GLK"/>
    <property type="match status" value="1"/>
</dbReference>
<comment type="subcellular location">
    <subcellularLocation>
        <location evidence="3">Cytoplasm</location>
    </subcellularLocation>
</comment>
<dbReference type="Proteomes" id="UP000305654">
    <property type="component" value="Unassembled WGS sequence"/>
</dbReference>
<dbReference type="EMBL" id="VCDI01000001">
    <property type="protein sequence ID" value="TLU74525.1"/>
    <property type="molecule type" value="Genomic_DNA"/>
</dbReference>
<evidence type="ECO:0000313" key="5">
    <source>
        <dbReference type="EMBL" id="TLU74525.1"/>
    </source>
</evidence>
<protein>
    <recommendedName>
        <fullName evidence="3">Glucokinase</fullName>
        <ecNumber evidence="3">2.7.1.2</ecNumber>
    </recommendedName>
    <alternativeName>
        <fullName evidence="3">Glucose kinase</fullName>
    </alternativeName>
</protein>
<evidence type="ECO:0000256" key="4">
    <source>
        <dbReference type="RuleBase" id="RU004046"/>
    </source>
</evidence>
<dbReference type="InterPro" id="IPR043129">
    <property type="entry name" value="ATPase_NBD"/>
</dbReference>
<dbReference type="Pfam" id="PF02685">
    <property type="entry name" value="Glucokinase"/>
    <property type="match status" value="1"/>
</dbReference>
<evidence type="ECO:0000256" key="3">
    <source>
        <dbReference type="HAMAP-Rule" id="MF_00524"/>
    </source>
</evidence>
<organism evidence="5 6">
    <name type="scientific">Lichenicoccus roseus</name>
    <dbReference type="NCBI Taxonomy" id="2683649"/>
    <lineage>
        <taxon>Bacteria</taxon>
        <taxon>Pseudomonadati</taxon>
        <taxon>Pseudomonadota</taxon>
        <taxon>Alphaproteobacteria</taxon>
        <taxon>Acetobacterales</taxon>
        <taxon>Acetobacteraceae</taxon>
        <taxon>Lichenicoccus</taxon>
    </lineage>
</organism>
<dbReference type="EC" id="2.7.1.2" evidence="3"/>
<dbReference type="Gene3D" id="3.30.420.40">
    <property type="match status" value="1"/>
</dbReference>